<evidence type="ECO:0008006" key="13">
    <source>
        <dbReference type="Google" id="ProtNLM"/>
    </source>
</evidence>
<evidence type="ECO:0000256" key="6">
    <source>
        <dbReference type="ARBA" id="ARBA00022692"/>
    </source>
</evidence>
<dbReference type="Gene3D" id="1.20.140.150">
    <property type="match status" value="1"/>
</dbReference>
<evidence type="ECO:0000313" key="11">
    <source>
        <dbReference type="Ensembl" id="ENSGMOP00000055678.1"/>
    </source>
</evidence>
<dbReference type="InterPro" id="IPR004031">
    <property type="entry name" value="PMP22/EMP/MP20/Claudin"/>
</dbReference>
<name>A0A8C5C4K5_GADMO</name>
<keyword evidence="8 10" id="KW-1133">Transmembrane helix</keyword>
<feature type="transmembrane region" description="Helical" evidence="10">
    <location>
        <begin position="174"/>
        <end position="193"/>
    </location>
</feature>
<evidence type="ECO:0000256" key="5">
    <source>
        <dbReference type="ARBA" id="ARBA00022475"/>
    </source>
</evidence>
<accession>A0A8C5C4K5</accession>
<dbReference type="GO" id="GO:0005198">
    <property type="term" value="F:structural molecule activity"/>
    <property type="evidence" value="ECO:0007669"/>
    <property type="project" value="InterPro"/>
</dbReference>
<dbReference type="PANTHER" id="PTHR12002">
    <property type="entry name" value="CLAUDIN"/>
    <property type="match status" value="1"/>
</dbReference>
<dbReference type="InterPro" id="IPR006187">
    <property type="entry name" value="Claudin"/>
</dbReference>
<keyword evidence="4" id="KW-0796">Tight junction</keyword>
<dbReference type="Ensembl" id="ENSGMOT00000026273.1">
    <property type="protein sequence ID" value="ENSGMOP00000055678.1"/>
    <property type="gene ID" value="ENSGMOG00000032546.1"/>
</dbReference>
<keyword evidence="12" id="KW-1185">Reference proteome</keyword>
<dbReference type="GeneTree" id="ENSGT00390000005717"/>
<evidence type="ECO:0000256" key="4">
    <source>
        <dbReference type="ARBA" id="ARBA00022427"/>
    </source>
</evidence>
<evidence type="ECO:0000256" key="9">
    <source>
        <dbReference type="ARBA" id="ARBA00023136"/>
    </source>
</evidence>
<dbReference type="Proteomes" id="UP000694546">
    <property type="component" value="Chromosome 12"/>
</dbReference>
<feature type="transmembrane region" description="Helical" evidence="10">
    <location>
        <begin position="124"/>
        <end position="146"/>
    </location>
</feature>
<protein>
    <recommendedName>
        <fullName evidence="13">Claudin-34</fullName>
    </recommendedName>
</protein>
<reference evidence="11" key="2">
    <citation type="submission" date="2025-09" db="UniProtKB">
        <authorList>
            <consortium name="Ensembl"/>
        </authorList>
    </citation>
    <scope>IDENTIFICATION</scope>
</reference>
<dbReference type="Pfam" id="PF13903">
    <property type="entry name" value="Claudin_2"/>
    <property type="match status" value="1"/>
</dbReference>
<organism evidence="11 12">
    <name type="scientific">Gadus morhua</name>
    <name type="common">Atlantic cod</name>
    <dbReference type="NCBI Taxonomy" id="8049"/>
    <lineage>
        <taxon>Eukaryota</taxon>
        <taxon>Metazoa</taxon>
        <taxon>Chordata</taxon>
        <taxon>Craniata</taxon>
        <taxon>Vertebrata</taxon>
        <taxon>Euteleostomi</taxon>
        <taxon>Actinopterygii</taxon>
        <taxon>Neopterygii</taxon>
        <taxon>Teleostei</taxon>
        <taxon>Neoteleostei</taxon>
        <taxon>Acanthomorphata</taxon>
        <taxon>Zeiogadaria</taxon>
        <taxon>Gadariae</taxon>
        <taxon>Gadiformes</taxon>
        <taxon>Gadoidei</taxon>
        <taxon>Gadidae</taxon>
        <taxon>Gadus</taxon>
    </lineage>
</organism>
<comment type="similarity">
    <text evidence="3">Belongs to the claudin family.</text>
</comment>
<keyword evidence="5" id="KW-1003">Cell membrane</keyword>
<evidence type="ECO:0000256" key="2">
    <source>
        <dbReference type="ARBA" id="ARBA00004651"/>
    </source>
</evidence>
<evidence type="ECO:0000256" key="8">
    <source>
        <dbReference type="ARBA" id="ARBA00022989"/>
    </source>
</evidence>
<reference evidence="11" key="1">
    <citation type="submission" date="2025-08" db="UniProtKB">
        <authorList>
            <consortium name="Ensembl"/>
        </authorList>
    </citation>
    <scope>IDENTIFICATION</scope>
</reference>
<evidence type="ECO:0000256" key="7">
    <source>
        <dbReference type="ARBA" id="ARBA00022949"/>
    </source>
</evidence>
<dbReference type="AlphaFoldDB" id="A0A8C5C4K5"/>
<evidence type="ECO:0000256" key="3">
    <source>
        <dbReference type="ARBA" id="ARBA00008295"/>
    </source>
</evidence>
<keyword evidence="7" id="KW-0965">Cell junction</keyword>
<sequence>MRYLAHTAHKQFVGLLMGCVAWIITTAATGLNEWRLWHVQDTTVVSSGVAWVGIWRACFYSHTLARFEFCRKMDITAGYLPPEIVAAQVLMVLAIACGLAGNVAAFYAVRMVYFSVMRRNRLRLTFAVAGSLYVLTGVCSSVPLVWNMTSVMANQSIDFPPEFHMPSAPTQQRVGAAVAVGLAGSLLIMGLLSSSLSGTHVPRPPALATPSIGP</sequence>
<evidence type="ECO:0000256" key="1">
    <source>
        <dbReference type="ARBA" id="ARBA00004435"/>
    </source>
</evidence>
<comment type="subcellular location">
    <subcellularLocation>
        <location evidence="1">Cell junction</location>
        <location evidence="1">Tight junction</location>
    </subcellularLocation>
    <subcellularLocation>
        <location evidence="2">Cell membrane</location>
        <topology evidence="2">Multi-pass membrane protein</topology>
    </subcellularLocation>
</comment>
<evidence type="ECO:0000256" key="10">
    <source>
        <dbReference type="SAM" id="Phobius"/>
    </source>
</evidence>
<proteinExistence type="inferred from homology"/>
<dbReference type="GO" id="GO:0005886">
    <property type="term" value="C:plasma membrane"/>
    <property type="evidence" value="ECO:0007669"/>
    <property type="project" value="UniProtKB-SubCell"/>
</dbReference>
<evidence type="ECO:0000313" key="12">
    <source>
        <dbReference type="Proteomes" id="UP000694546"/>
    </source>
</evidence>
<keyword evidence="9 10" id="KW-0472">Membrane</keyword>
<keyword evidence="6 10" id="KW-0812">Transmembrane</keyword>
<feature type="transmembrane region" description="Helical" evidence="10">
    <location>
        <begin position="12"/>
        <end position="31"/>
    </location>
</feature>
<dbReference type="GO" id="GO:0005923">
    <property type="term" value="C:bicellular tight junction"/>
    <property type="evidence" value="ECO:0007669"/>
    <property type="project" value="UniProtKB-SubCell"/>
</dbReference>
<dbReference type="OMA" id="HVGIWKI"/>
<feature type="transmembrane region" description="Helical" evidence="10">
    <location>
        <begin position="89"/>
        <end position="112"/>
    </location>
</feature>